<evidence type="ECO:0000313" key="2">
    <source>
        <dbReference type="EMBL" id="KAK4494673.1"/>
    </source>
</evidence>
<feature type="compositionally biased region" description="Polar residues" evidence="1">
    <location>
        <begin position="487"/>
        <end position="499"/>
    </location>
</feature>
<evidence type="ECO:0000256" key="1">
    <source>
        <dbReference type="SAM" id="MobiDB-lite"/>
    </source>
</evidence>
<dbReference type="Proteomes" id="UP001305779">
    <property type="component" value="Unassembled WGS sequence"/>
</dbReference>
<reference evidence="2 3" key="1">
    <citation type="journal article" date="2023" name="G3 (Bethesda)">
        <title>A chromosome-level genome assembly of Zasmidium syzygii isolated from banana leaves.</title>
        <authorList>
            <person name="van Westerhoven A.C."/>
            <person name="Mehrabi R."/>
            <person name="Talebi R."/>
            <person name="Steentjes M.B.F."/>
            <person name="Corcolon B."/>
            <person name="Chong P.A."/>
            <person name="Kema G.H.J."/>
            <person name="Seidl M.F."/>
        </authorList>
    </citation>
    <scope>NUCLEOTIDE SEQUENCE [LARGE SCALE GENOMIC DNA]</scope>
    <source>
        <strain evidence="2 3">P124</strain>
    </source>
</reference>
<name>A0ABR0DZT0_ZASCE</name>
<evidence type="ECO:0000313" key="3">
    <source>
        <dbReference type="Proteomes" id="UP001305779"/>
    </source>
</evidence>
<feature type="region of interest" description="Disordered" evidence="1">
    <location>
        <begin position="437"/>
        <end position="514"/>
    </location>
</feature>
<organism evidence="2 3">
    <name type="scientific">Zasmidium cellare</name>
    <name type="common">Wine cellar mold</name>
    <name type="synonym">Racodium cellare</name>
    <dbReference type="NCBI Taxonomy" id="395010"/>
    <lineage>
        <taxon>Eukaryota</taxon>
        <taxon>Fungi</taxon>
        <taxon>Dikarya</taxon>
        <taxon>Ascomycota</taxon>
        <taxon>Pezizomycotina</taxon>
        <taxon>Dothideomycetes</taxon>
        <taxon>Dothideomycetidae</taxon>
        <taxon>Mycosphaerellales</taxon>
        <taxon>Mycosphaerellaceae</taxon>
        <taxon>Zasmidium</taxon>
    </lineage>
</organism>
<gene>
    <name evidence="2" type="ORF">PRZ48_014029</name>
</gene>
<feature type="compositionally biased region" description="Polar residues" evidence="1">
    <location>
        <begin position="114"/>
        <end position="123"/>
    </location>
</feature>
<accession>A0ABR0DZT0</accession>
<keyword evidence="3" id="KW-1185">Reference proteome</keyword>
<protein>
    <submittedName>
        <fullName evidence="2">Uncharacterized protein</fullName>
    </submittedName>
</protein>
<feature type="region of interest" description="Disordered" evidence="1">
    <location>
        <begin position="203"/>
        <end position="241"/>
    </location>
</feature>
<proteinExistence type="predicted"/>
<dbReference type="EMBL" id="JAXOVC010000013">
    <property type="protein sequence ID" value="KAK4494673.1"/>
    <property type="molecule type" value="Genomic_DNA"/>
</dbReference>
<sequence>MGDLDFDPEMFANFDFSEFMDSEVDPNIFNYNYNNPDAPSDQTDNPFNTPVQYADGIAAPPPSPLQQDVFMSEAGFGPCVWCDAPHDTDHDPGCPLLIGPGRTLTGDDPGAEASPSTMAPSSVAASSPEMTVLTSAWAPPQGPATGNDFAASTIPGMLPTPAPQPALPAYVSPYARQPYPMPASQPTGPAYVSPYPRAPYPMPASIPPATHDSLPVRPRAAAPKPGRQPKTPAVQPSVESDSEPLEYHHRFNDFDAARQALIQPVDVDRLIPLGLTTDDWQEVKAHHIHDSSARLFEALHAEPGPPPDNFTDDQTVYYYEHQDIVRQSVLNKIHADPRKAEARTMMLLEEIINVHEHGVPKSVWERRDIKSGYLLEADLPCSQRLADVIKAVDNDKYVALDVLSGTGLADLARSPARYLRRKHENCRVNARKAFEKQKAEEAKRNGVAPNKTPAAPTSRAPKKTAKGKQPAQNSSPRTPTPSLPTTQVPLDQTLHQQYAQAGEASRPQQKRKAEVGIEEALKRFKYKEAEDE</sequence>
<feature type="region of interest" description="Disordered" evidence="1">
    <location>
        <begin position="103"/>
        <end position="123"/>
    </location>
</feature>
<comment type="caution">
    <text evidence="2">The sequence shown here is derived from an EMBL/GenBank/DDBJ whole genome shotgun (WGS) entry which is preliminary data.</text>
</comment>